<comment type="caution">
    <text evidence="1">The sequence shown here is derived from an EMBL/GenBank/DDBJ whole genome shotgun (WGS) entry which is preliminary data.</text>
</comment>
<protein>
    <submittedName>
        <fullName evidence="1">Uncharacterized protein</fullName>
    </submittedName>
</protein>
<feature type="non-terminal residue" evidence="1">
    <location>
        <position position="65"/>
    </location>
</feature>
<gene>
    <name evidence="1" type="ORF">S01H1_44798</name>
</gene>
<proteinExistence type="predicted"/>
<name>X0WC76_9ZZZZ</name>
<reference evidence="1" key="1">
    <citation type="journal article" date="2014" name="Front. Microbiol.">
        <title>High frequency of phylogenetically diverse reductive dehalogenase-homologous genes in deep subseafloor sedimentary metagenomes.</title>
        <authorList>
            <person name="Kawai M."/>
            <person name="Futagami T."/>
            <person name="Toyoda A."/>
            <person name="Takaki Y."/>
            <person name="Nishi S."/>
            <person name="Hori S."/>
            <person name="Arai W."/>
            <person name="Tsubouchi T."/>
            <person name="Morono Y."/>
            <person name="Uchiyama I."/>
            <person name="Ito T."/>
            <person name="Fujiyama A."/>
            <person name="Inagaki F."/>
            <person name="Takami H."/>
        </authorList>
    </citation>
    <scope>NUCLEOTIDE SEQUENCE</scope>
    <source>
        <strain evidence="1">Expedition CK06-06</strain>
    </source>
</reference>
<dbReference type="EMBL" id="BARS01028591">
    <property type="protein sequence ID" value="GAG10281.1"/>
    <property type="molecule type" value="Genomic_DNA"/>
</dbReference>
<accession>X0WC76</accession>
<sequence>MNMIKVTNIDIKEIAAKAKFKFNVNPNFRILKLKAFRAISKRTGIAGNYNYFHDRIIINRDVIRN</sequence>
<dbReference type="AlphaFoldDB" id="X0WC76"/>
<organism evidence="1">
    <name type="scientific">marine sediment metagenome</name>
    <dbReference type="NCBI Taxonomy" id="412755"/>
    <lineage>
        <taxon>unclassified sequences</taxon>
        <taxon>metagenomes</taxon>
        <taxon>ecological metagenomes</taxon>
    </lineage>
</organism>
<evidence type="ECO:0000313" key="1">
    <source>
        <dbReference type="EMBL" id="GAG10281.1"/>
    </source>
</evidence>